<dbReference type="RefSeq" id="WP_319076958.1">
    <property type="nucleotide sequence ID" value="NZ_JAWWMZ010000022.1"/>
</dbReference>
<dbReference type="Proteomes" id="UP001287445">
    <property type="component" value="Unassembled WGS sequence"/>
</dbReference>
<dbReference type="EMBL" id="JAWWMZ010000022">
    <property type="protein sequence ID" value="MDX4957892.1"/>
    <property type="molecule type" value="Genomic_DNA"/>
</dbReference>
<protein>
    <submittedName>
        <fullName evidence="1">Uncharacterized protein</fullName>
    </submittedName>
</protein>
<proteinExistence type="predicted"/>
<reference evidence="1" key="1">
    <citation type="submission" date="2023-11" db="EMBL/GenBank/DDBJ databases">
        <title>Identification and selenium tolerance of Delftia acidovorans R3-25.</title>
        <authorList>
            <person name="Zhang S."/>
            <person name="Liu Y."/>
            <person name="Guo Y."/>
        </authorList>
    </citation>
    <scope>NUCLEOTIDE SEQUENCE</scope>
    <source>
        <strain evidence="1">R3-25</strain>
    </source>
</reference>
<sequence>MTTCITCITCISFQHWQPKQTDPGMRRLGFAQCMKRTKGHTYSAAAPACEQHKAVTQEQATKRAEWIKGVGQ</sequence>
<comment type="caution">
    <text evidence="1">The sequence shown here is derived from an EMBL/GenBank/DDBJ whole genome shotgun (WGS) entry which is preliminary data.</text>
</comment>
<gene>
    <name evidence="1" type="ORF">SGN30_31110</name>
</gene>
<name>A0AAJ2RAB7_DELAC</name>
<evidence type="ECO:0000313" key="1">
    <source>
        <dbReference type="EMBL" id="MDX4957892.1"/>
    </source>
</evidence>
<accession>A0AAJ2RAB7</accession>
<dbReference type="AlphaFoldDB" id="A0AAJ2RAB7"/>
<evidence type="ECO:0000313" key="2">
    <source>
        <dbReference type="Proteomes" id="UP001287445"/>
    </source>
</evidence>
<organism evidence="1 2">
    <name type="scientific">Delftia acidovorans</name>
    <name type="common">Pseudomonas acidovorans</name>
    <name type="synonym">Comamonas acidovorans</name>
    <dbReference type="NCBI Taxonomy" id="80866"/>
    <lineage>
        <taxon>Bacteria</taxon>
        <taxon>Pseudomonadati</taxon>
        <taxon>Pseudomonadota</taxon>
        <taxon>Betaproteobacteria</taxon>
        <taxon>Burkholderiales</taxon>
        <taxon>Comamonadaceae</taxon>
        <taxon>Delftia</taxon>
    </lineage>
</organism>